<proteinExistence type="predicted"/>
<keyword evidence="2" id="KW-1185">Reference proteome</keyword>
<dbReference type="SUPFAM" id="SSF53098">
    <property type="entry name" value="Ribonuclease H-like"/>
    <property type="match status" value="1"/>
</dbReference>
<dbReference type="InterPro" id="IPR012337">
    <property type="entry name" value="RNaseH-like_sf"/>
</dbReference>
<gene>
    <name evidence="1" type="ORF">SAMN05444959_1494</name>
</gene>
<sequence>MLHPTHELEYPANPARFSPAIRGLLVQGGGGGICRGLQRHEISRLPDVDGDKPKRKRFKRYPIGYFHIDIAEVQTAEGKLYLFVGIDRTGRFAFALLVKKAGKMAAAQFLCDLMRLSPTACTGC</sequence>
<evidence type="ECO:0000313" key="2">
    <source>
        <dbReference type="Proteomes" id="UP000198307"/>
    </source>
</evidence>
<dbReference type="EMBL" id="FZQB01000049">
    <property type="protein sequence ID" value="SNT76951.1"/>
    <property type="molecule type" value="Genomic_DNA"/>
</dbReference>
<evidence type="ECO:0008006" key="3">
    <source>
        <dbReference type="Google" id="ProtNLM"/>
    </source>
</evidence>
<dbReference type="AlphaFoldDB" id="A0A239Q318"/>
<organism evidence="1 2">
    <name type="scientific">Paracoccus seriniphilus</name>
    <dbReference type="NCBI Taxonomy" id="184748"/>
    <lineage>
        <taxon>Bacteria</taxon>
        <taxon>Pseudomonadati</taxon>
        <taxon>Pseudomonadota</taxon>
        <taxon>Alphaproteobacteria</taxon>
        <taxon>Rhodobacterales</taxon>
        <taxon>Paracoccaceae</taxon>
        <taxon>Paracoccus</taxon>
    </lineage>
</organism>
<name>A0A239Q318_9RHOB</name>
<accession>A0A239Q318</accession>
<dbReference type="Proteomes" id="UP000198307">
    <property type="component" value="Unassembled WGS sequence"/>
</dbReference>
<protein>
    <recommendedName>
        <fullName evidence="3">Transposase</fullName>
    </recommendedName>
</protein>
<reference evidence="1 2" key="1">
    <citation type="submission" date="2017-07" db="EMBL/GenBank/DDBJ databases">
        <authorList>
            <person name="Sun Z.S."/>
            <person name="Albrecht U."/>
            <person name="Echele G."/>
            <person name="Lee C.C."/>
        </authorList>
    </citation>
    <scope>NUCLEOTIDE SEQUENCE [LARGE SCALE GENOMIC DNA]</scope>
    <source>
        <strain evidence="1 2">DSM 14827</strain>
    </source>
</reference>
<evidence type="ECO:0000313" key="1">
    <source>
        <dbReference type="EMBL" id="SNT76951.1"/>
    </source>
</evidence>